<feature type="region of interest" description="Disordered" evidence="1">
    <location>
        <begin position="1"/>
        <end position="48"/>
    </location>
</feature>
<proteinExistence type="predicted"/>
<organism evidence="2 3">
    <name type="scientific">Colletotrichum shisoi</name>
    <dbReference type="NCBI Taxonomy" id="2078593"/>
    <lineage>
        <taxon>Eukaryota</taxon>
        <taxon>Fungi</taxon>
        <taxon>Dikarya</taxon>
        <taxon>Ascomycota</taxon>
        <taxon>Pezizomycotina</taxon>
        <taxon>Sordariomycetes</taxon>
        <taxon>Hypocreomycetidae</taxon>
        <taxon>Glomerellales</taxon>
        <taxon>Glomerellaceae</taxon>
        <taxon>Colletotrichum</taxon>
        <taxon>Colletotrichum destructivum species complex</taxon>
    </lineage>
</organism>
<protein>
    <submittedName>
        <fullName evidence="2">Uncharacterized protein</fullName>
    </submittedName>
</protein>
<feature type="compositionally biased region" description="Polar residues" evidence="1">
    <location>
        <begin position="181"/>
        <end position="194"/>
    </location>
</feature>
<reference evidence="2 3" key="1">
    <citation type="journal article" date="2019" name="Sci. Rep.">
        <title>Colletotrichum shisoi sp. nov., an anthracnose pathogen of Perilla frutescens in Japan: molecular phylogenetic, morphological and genomic evidence.</title>
        <authorList>
            <person name="Gan P."/>
            <person name="Tsushima A."/>
            <person name="Hiroyama R."/>
            <person name="Narusaka M."/>
            <person name="Takano Y."/>
            <person name="Narusaka Y."/>
            <person name="Kawaradani M."/>
            <person name="Damm U."/>
            <person name="Shirasu K."/>
        </authorList>
    </citation>
    <scope>NUCLEOTIDE SEQUENCE [LARGE SCALE GENOMIC DNA]</scope>
    <source>
        <strain evidence="2 3">PG-2018a</strain>
    </source>
</reference>
<dbReference type="OrthoDB" id="5150445at2759"/>
<dbReference type="Proteomes" id="UP000326340">
    <property type="component" value="Unassembled WGS sequence"/>
</dbReference>
<dbReference type="EMBL" id="PUHP01000831">
    <property type="protein sequence ID" value="TQN67811.1"/>
    <property type="molecule type" value="Genomic_DNA"/>
</dbReference>
<evidence type="ECO:0000256" key="1">
    <source>
        <dbReference type="SAM" id="MobiDB-lite"/>
    </source>
</evidence>
<comment type="caution">
    <text evidence="2">The sequence shown here is derived from an EMBL/GenBank/DDBJ whole genome shotgun (WGS) entry which is preliminary data.</text>
</comment>
<name>A0A5Q4BM06_9PEZI</name>
<feature type="compositionally biased region" description="Acidic residues" evidence="1">
    <location>
        <begin position="136"/>
        <end position="149"/>
    </location>
</feature>
<dbReference type="AlphaFoldDB" id="A0A5Q4BM06"/>
<feature type="compositionally biased region" description="Basic and acidic residues" evidence="1">
    <location>
        <begin position="226"/>
        <end position="239"/>
    </location>
</feature>
<gene>
    <name evidence="2" type="ORF">CSHISOI_07660</name>
</gene>
<feature type="region of interest" description="Disordered" evidence="1">
    <location>
        <begin position="114"/>
        <end position="239"/>
    </location>
</feature>
<keyword evidence="3" id="KW-1185">Reference proteome</keyword>
<sequence>MLSFSGQGCHSYDSYDDDDNDNNDAGAIDPESTESNQLIPARKRRHRVRVQGRLAVVRSVSTANLRPAVSSVAPALPLPSPVAAAVGGTATPAAAPPKFESGVAGSAAAVAPARGRGMTVRGRGRRTRRGRSVDDASSDAGEEEEDDDARETAVRDRQFRGYGIGGAGNIRRPTEVYGATSKPSSLSSRFSIFNPSGSSSGSGSGSSSGPGSAAETDRGQWSFREIFARTGERKGKGVA</sequence>
<feature type="compositionally biased region" description="Basic and acidic residues" evidence="1">
    <location>
        <begin position="150"/>
        <end position="159"/>
    </location>
</feature>
<evidence type="ECO:0000313" key="2">
    <source>
        <dbReference type="EMBL" id="TQN67811.1"/>
    </source>
</evidence>
<accession>A0A5Q4BM06</accession>
<evidence type="ECO:0000313" key="3">
    <source>
        <dbReference type="Proteomes" id="UP000326340"/>
    </source>
</evidence>